<feature type="region of interest" description="Disordered" evidence="3">
    <location>
        <begin position="1"/>
        <end position="32"/>
    </location>
</feature>
<sequence>MRNWIRRLSGQSPGKPQPSGTPLPSEMRSDPRMRTPLSAALSENENILRSVYADCSDAVFRRFAVGGQTSALLLYIEGLTNVEEIDRCVLAPLMLQTDQPPSGPPDQLANRQIPVSGTKPVADIAGVVEEVSIGNPVLLIDGQTGGMAFSLPKWEKRNLEEPKAEPTIRGSREGFLETLGDNMALIRRRIRSPRLKMRSMEIGRYSMTRVAVAYIDGLADPKLVDEVMRRLQKIDIDGILESGYVEELIEDHPWSPFPQVMSTERPDTAAAGLLEGRVAMLVDGTPFALVVPASLFTVLQSAEDYYQRFWISTAIRWLRYFFFVISLLLPSAYVAILTYHQEMLPTTLLLSVAISREEVPFPALVEALLMEITFEALREAGVRLPKQVGTAVSIVGALVIGEAAVSAGLVSAPMVMVVSLTGIASFTIPRYHAGFAFRLLRFPIILLAGTLGLLGIMLGIIAIVVHMCTIRSFGVPYLTPLSPARGSMLKDVLVRAPWWMLNTRPQPVGQLNPHRQSDNQRPGPDTGGEQR</sequence>
<keyword evidence="4" id="KW-0812">Transmembrane</keyword>
<evidence type="ECO:0000256" key="1">
    <source>
        <dbReference type="ARBA" id="ARBA00005278"/>
    </source>
</evidence>
<evidence type="ECO:0000256" key="2">
    <source>
        <dbReference type="ARBA" id="ARBA00023136"/>
    </source>
</evidence>
<proteinExistence type="inferred from homology"/>
<feature type="transmembrane region" description="Helical" evidence="4">
    <location>
        <begin position="414"/>
        <end position="432"/>
    </location>
</feature>
<dbReference type="EMBL" id="CAJRAY010000018">
    <property type="protein sequence ID" value="CAG5080214.1"/>
    <property type="molecule type" value="Genomic_DNA"/>
</dbReference>
<organism evidence="5 6">
    <name type="scientific">Thermobacillus xylanilyticus</name>
    <dbReference type="NCBI Taxonomy" id="76633"/>
    <lineage>
        <taxon>Bacteria</taxon>
        <taxon>Bacillati</taxon>
        <taxon>Bacillota</taxon>
        <taxon>Bacilli</taxon>
        <taxon>Bacillales</taxon>
        <taxon>Paenibacillaceae</taxon>
        <taxon>Thermobacillus</taxon>
    </lineage>
</organism>
<dbReference type="InterPro" id="IPR004995">
    <property type="entry name" value="Spore_Ger"/>
</dbReference>
<comment type="caution">
    <text evidence="5">The sequence shown here is derived from an EMBL/GenBank/DDBJ whole genome shotgun (WGS) entry which is preliminary data.</text>
</comment>
<name>A0ABN7RQF7_THEXY</name>
<evidence type="ECO:0000256" key="3">
    <source>
        <dbReference type="SAM" id="MobiDB-lite"/>
    </source>
</evidence>
<protein>
    <submittedName>
        <fullName evidence="5">Spore germination protein KA</fullName>
    </submittedName>
</protein>
<keyword evidence="6" id="KW-1185">Reference proteome</keyword>
<dbReference type="InterPro" id="IPR050768">
    <property type="entry name" value="UPF0353/GerABKA_families"/>
</dbReference>
<keyword evidence="2 4" id="KW-0472">Membrane</keyword>
<dbReference type="PANTHER" id="PTHR22550">
    <property type="entry name" value="SPORE GERMINATION PROTEIN"/>
    <property type="match status" value="1"/>
</dbReference>
<feature type="region of interest" description="Disordered" evidence="3">
    <location>
        <begin position="507"/>
        <end position="531"/>
    </location>
</feature>
<dbReference type="Pfam" id="PF03323">
    <property type="entry name" value="GerA"/>
    <property type="match status" value="1"/>
</dbReference>
<feature type="transmembrane region" description="Helical" evidence="4">
    <location>
        <begin position="444"/>
        <end position="467"/>
    </location>
</feature>
<dbReference type="PIRSF" id="PIRSF005690">
    <property type="entry name" value="GerBA"/>
    <property type="match status" value="1"/>
</dbReference>
<evidence type="ECO:0000256" key="4">
    <source>
        <dbReference type="SAM" id="Phobius"/>
    </source>
</evidence>
<keyword evidence="4" id="KW-1133">Transmembrane helix</keyword>
<evidence type="ECO:0000313" key="6">
    <source>
        <dbReference type="Proteomes" id="UP000681526"/>
    </source>
</evidence>
<comment type="similarity">
    <text evidence="1">Belongs to the GerABKA family.</text>
</comment>
<feature type="transmembrane region" description="Helical" evidence="4">
    <location>
        <begin position="317"/>
        <end position="339"/>
    </location>
</feature>
<reference evidence="5 6" key="1">
    <citation type="submission" date="2021-04" db="EMBL/GenBank/DDBJ databases">
        <authorList>
            <person name="Rakotoarivonina H."/>
        </authorList>
    </citation>
    <scope>NUCLEOTIDE SEQUENCE [LARGE SCALE GENOMIC DNA]</scope>
    <source>
        <strain evidence="5 6">XE</strain>
    </source>
</reference>
<accession>A0ABN7RQF7</accession>
<dbReference type="PANTHER" id="PTHR22550:SF5">
    <property type="entry name" value="LEUCINE ZIPPER PROTEIN 4"/>
    <property type="match status" value="1"/>
</dbReference>
<evidence type="ECO:0000313" key="5">
    <source>
        <dbReference type="EMBL" id="CAG5080214.1"/>
    </source>
</evidence>
<dbReference type="Proteomes" id="UP000681526">
    <property type="component" value="Unassembled WGS sequence"/>
</dbReference>
<gene>
    <name evidence="5" type="primary">txxe84-gerKA</name>
    <name evidence="5" type="ORF">TXXE_04030</name>
</gene>